<dbReference type="SUPFAM" id="SSF100895">
    <property type="entry name" value="Kazal-type serine protease inhibitors"/>
    <property type="match status" value="4"/>
</dbReference>
<dbReference type="AlphaFoldDB" id="A0A194PM40"/>
<dbReference type="Gene3D" id="3.30.60.30">
    <property type="match status" value="5"/>
</dbReference>
<dbReference type="Gene3D" id="3.15.10.30">
    <property type="entry name" value="Haemolymph juvenile hormone binding protein"/>
    <property type="match status" value="1"/>
</dbReference>
<name>A0A194PM40_PAPXU</name>
<comment type="subcellular location">
    <subcellularLocation>
        <location evidence="1">Secreted</location>
    </subcellularLocation>
</comment>
<keyword evidence="2" id="KW-0964">Secreted</keyword>
<sequence>MNHESYPTVINLKYYRVTTAVDDLMCLSTCPITQESPVCGTNGVTYPSLGSLECAKSCGVVNKMFKQLAFIAFAMLIIKSKTASAQIQPTLPSFSPGMTMPEGLPTPTTTSSPGLSCIDDCLRNVSLQYPNSAVRCASRCKLPFLTTEVFGLNLRNKRQAETNNNDLEDRYGFMLPSWYPTRLPPQLPMPDRRFPGQRPNFGQYPDPGFYPDPSLYPGVGMYPYPGGFPNPGMFPNQPPYPNPQTTTPPTSAPNVDDCITNCPVTAEYNPVCGTNNVTYPNPGRLYCAQACGIIISLLLSSNADGKSWYRYDASDHYNDRIIFEDYTDTRNNNNFGGLEHHHSQSGEGHKYPRDWNPDRIWFPDSDNEDGGITTKSTTDLPRLVTTISSRENYDECIKGCPTTSEYNPVCGTNRITYSNIGHLECARLCGLDVKLYRKLPCTTTETTIYPTTTTESDSQRRCIASCPTTPEYNPVCGTNNVTYQNIGKLECAKYCGIDVELKRLSPCPKPITTPPPNGDDFLNSPLGISYKSAAFNKILGLKKSKDTDDLNPANGFIKSCSGDSPECLKEFLQSVLEVFLNGIPELGIKCLDPFEFENLQFNLPSGLQIKFVNGNATGFKSCIFDSVRNIGNNYELTSHCNLTIQGRYKSSGRMLIFPVNGEGDSTIKCSRIEMKTSIQLIPKLASNGREHIEISKIKSTHTFKEQVSYNFTNIFKGNPVLMWRVTEAASIPFLRPAHIADLRYVTEKSAEVQSPVQVIHGRVREGVPPPLCAGRCASPPAGPVCAFDAAGTARTFATLCELEAVSCRESTYYAITSLGEC</sequence>
<dbReference type="EMBL" id="KQ459601">
    <property type="protein sequence ID" value="KPI94053.1"/>
    <property type="molecule type" value="Genomic_DNA"/>
</dbReference>
<evidence type="ECO:0000256" key="2">
    <source>
        <dbReference type="ARBA" id="ARBA00022525"/>
    </source>
</evidence>
<organism evidence="5 6">
    <name type="scientific">Papilio xuthus</name>
    <name type="common">Asian swallowtail butterfly</name>
    <dbReference type="NCBI Taxonomy" id="66420"/>
    <lineage>
        <taxon>Eukaryota</taxon>
        <taxon>Metazoa</taxon>
        <taxon>Ecdysozoa</taxon>
        <taxon>Arthropoda</taxon>
        <taxon>Hexapoda</taxon>
        <taxon>Insecta</taxon>
        <taxon>Pterygota</taxon>
        <taxon>Neoptera</taxon>
        <taxon>Endopterygota</taxon>
        <taxon>Lepidoptera</taxon>
        <taxon>Glossata</taxon>
        <taxon>Ditrysia</taxon>
        <taxon>Papilionoidea</taxon>
        <taxon>Papilionidae</taxon>
        <taxon>Papilioninae</taxon>
        <taxon>Papilio</taxon>
    </lineage>
</organism>
<keyword evidence="6" id="KW-1185">Reference proteome</keyword>
<evidence type="ECO:0000313" key="5">
    <source>
        <dbReference type="EMBL" id="KPI94053.1"/>
    </source>
</evidence>
<evidence type="ECO:0000256" key="1">
    <source>
        <dbReference type="ARBA" id="ARBA00004613"/>
    </source>
</evidence>
<evidence type="ECO:0000259" key="4">
    <source>
        <dbReference type="PROSITE" id="PS51465"/>
    </source>
</evidence>
<keyword evidence="3" id="KW-1015">Disulfide bond</keyword>
<dbReference type="InterPro" id="IPR010562">
    <property type="entry name" value="Haemolymph_juvenile_hormone-bd"/>
</dbReference>
<feature type="domain" description="Kazal-like" evidence="4">
    <location>
        <begin position="456"/>
        <end position="509"/>
    </location>
</feature>
<dbReference type="Pfam" id="PF06585">
    <property type="entry name" value="JHBP"/>
    <property type="match status" value="1"/>
</dbReference>
<evidence type="ECO:0000313" key="6">
    <source>
        <dbReference type="Proteomes" id="UP000053268"/>
    </source>
</evidence>
<dbReference type="InterPro" id="IPR039932">
    <property type="entry name" value="Spink4-like"/>
</dbReference>
<dbReference type="PANTHER" id="PTHR21179:SF0">
    <property type="entry name" value="SERINE PROTEASE INHIBITOR KAZAL-TYPE 4"/>
    <property type="match status" value="1"/>
</dbReference>
<dbReference type="CDD" id="cd00104">
    <property type="entry name" value="KAZAL_FS"/>
    <property type="match status" value="4"/>
</dbReference>
<dbReference type="InterPro" id="IPR036058">
    <property type="entry name" value="Kazal_dom_sf"/>
</dbReference>
<dbReference type="InterPro" id="IPR038606">
    <property type="entry name" value="To_sf"/>
</dbReference>
<dbReference type="SMART" id="SM00700">
    <property type="entry name" value="JHBP"/>
    <property type="match status" value="1"/>
</dbReference>
<proteinExistence type="predicted"/>
<feature type="domain" description="Kazal-like" evidence="4">
    <location>
        <begin position="390"/>
        <end position="443"/>
    </location>
</feature>
<dbReference type="PANTHER" id="PTHR21179">
    <property type="entry name" value="SERINE-TYPE ENDOPEPTIDASE INHIBITOR"/>
    <property type="match status" value="1"/>
</dbReference>
<dbReference type="STRING" id="66420.A0A194PM40"/>
<reference evidence="5 6" key="1">
    <citation type="journal article" date="2015" name="Nat. Commun.">
        <title>Outbred genome sequencing and CRISPR/Cas9 gene editing in butterflies.</title>
        <authorList>
            <person name="Li X."/>
            <person name="Fan D."/>
            <person name="Zhang W."/>
            <person name="Liu G."/>
            <person name="Zhang L."/>
            <person name="Zhao L."/>
            <person name="Fang X."/>
            <person name="Chen L."/>
            <person name="Dong Y."/>
            <person name="Chen Y."/>
            <person name="Ding Y."/>
            <person name="Zhao R."/>
            <person name="Feng M."/>
            <person name="Zhu Y."/>
            <person name="Feng Y."/>
            <person name="Jiang X."/>
            <person name="Zhu D."/>
            <person name="Xiang H."/>
            <person name="Feng X."/>
            <person name="Li S."/>
            <person name="Wang J."/>
            <person name="Zhang G."/>
            <person name="Kronforst M.R."/>
            <person name="Wang W."/>
        </authorList>
    </citation>
    <scope>NUCLEOTIDE SEQUENCE [LARGE SCALE GENOMIC DNA]</scope>
    <source>
        <strain evidence="5">Ya'a_city_454_Px</strain>
        <tissue evidence="5">Whole body</tissue>
    </source>
</reference>
<dbReference type="GO" id="GO:0004867">
    <property type="term" value="F:serine-type endopeptidase inhibitor activity"/>
    <property type="evidence" value="ECO:0007669"/>
    <property type="project" value="InterPro"/>
</dbReference>
<dbReference type="PROSITE" id="PS51465">
    <property type="entry name" value="KAZAL_2"/>
    <property type="match status" value="4"/>
</dbReference>
<feature type="domain" description="Kazal-like" evidence="4">
    <location>
        <begin position="20"/>
        <end position="57"/>
    </location>
</feature>
<dbReference type="InterPro" id="IPR002350">
    <property type="entry name" value="Kazal_dom"/>
</dbReference>
<dbReference type="SMART" id="SM00280">
    <property type="entry name" value="KAZAL"/>
    <property type="match status" value="4"/>
</dbReference>
<gene>
    <name evidence="5" type="ORF">RR46_13218</name>
</gene>
<evidence type="ECO:0000256" key="3">
    <source>
        <dbReference type="ARBA" id="ARBA00023157"/>
    </source>
</evidence>
<accession>A0A194PM40</accession>
<dbReference type="Proteomes" id="UP000053268">
    <property type="component" value="Unassembled WGS sequence"/>
</dbReference>
<dbReference type="GO" id="GO:0005576">
    <property type="term" value="C:extracellular region"/>
    <property type="evidence" value="ECO:0007669"/>
    <property type="project" value="UniProtKB-SubCell"/>
</dbReference>
<protein>
    <submittedName>
        <fullName evidence="5">Circadian clock-controlled protein</fullName>
    </submittedName>
</protein>
<dbReference type="Pfam" id="PF07648">
    <property type="entry name" value="Kazal_2"/>
    <property type="match status" value="5"/>
</dbReference>
<feature type="domain" description="Kazal-like" evidence="4">
    <location>
        <begin position="252"/>
        <end position="309"/>
    </location>
</feature>